<name>A0AAE3ZA98_9ACTN</name>
<feature type="domain" description="HTH cro/C1-type" evidence="1">
    <location>
        <begin position="1"/>
        <end position="35"/>
    </location>
</feature>
<dbReference type="CDD" id="cd00093">
    <property type="entry name" value="HTH_XRE"/>
    <property type="match status" value="1"/>
</dbReference>
<dbReference type="Gene3D" id="1.25.40.10">
    <property type="entry name" value="Tetratricopeptide repeat domain"/>
    <property type="match status" value="1"/>
</dbReference>
<comment type="caution">
    <text evidence="2">The sequence shown here is derived from an EMBL/GenBank/DDBJ whole genome shotgun (WGS) entry which is preliminary data.</text>
</comment>
<evidence type="ECO:0000259" key="1">
    <source>
        <dbReference type="PROSITE" id="PS50943"/>
    </source>
</evidence>
<sequence length="375" mass="41484">MSATYLSRLESGNRQPTVRAAAYLAERLGVTVESFGGQPQDSLTDTITNVVALSESELDAEAADRLADVLAGATDVDQMTRWYAWAQLVRIHEVLDDSAAERDALIQLNALSDELDRPLLRARARIRMAQCARKLGDAREVRRAVCEMLAIREQYALQLPASDLIRSKLALVFAEVELGDLAEAARLNEEVCGSLESTKGDLAAETFRTAAMVSSRQGNYSRAFAFVLEALEAIDSRDDLMLWIRLRLDAASLSMQARPLRLVEAQSFLESVEPLLKVTGTPHQEQELTFLQAKLAFHHGQLECAAEVVAEVEKGVELLSYRDRIRFKVLRCLLAIWSGDQGAGDRLKEIAAQIQMENMPDLAAEVWRAVAESAL</sequence>
<dbReference type="Proteomes" id="UP001180845">
    <property type="component" value="Unassembled WGS sequence"/>
</dbReference>
<accession>A0AAE3ZA98</accession>
<dbReference type="InterPro" id="IPR001387">
    <property type="entry name" value="Cro/C1-type_HTH"/>
</dbReference>
<dbReference type="AlphaFoldDB" id="A0AAE3ZA98"/>
<gene>
    <name evidence="2" type="ORF">JOF55_001399</name>
</gene>
<dbReference type="InterPro" id="IPR011990">
    <property type="entry name" value="TPR-like_helical_dom_sf"/>
</dbReference>
<organism evidence="2 3">
    <name type="scientific">Haloactinomyces albus</name>
    <dbReference type="NCBI Taxonomy" id="1352928"/>
    <lineage>
        <taxon>Bacteria</taxon>
        <taxon>Bacillati</taxon>
        <taxon>Actinomycetota</taxon>
        <taxon>Actinomycetes</taxon>
        <taxon>Actinopolysporales</taxon>
        <taxon>Actinopolysporaceae</taxon>
        <taxon>Haloactinomyces</taxon>
    </lineage>
</organism>
<proteinExistence type="predicted"/>
<evidence type="ECO:0000313" key="3">
    <source>
        <dbReference type="Proteomes" id="UP001180845"/>
    </source>
</evidence>
<protein>
    <submittedName>
        <fullName evidence="2">Transcriptional regulator with XRE-family HTH domain</fullName>
    </submittedName>
</protein>
<dbReference type="PROSITE" id="PS50943">
    <property type="entry name" value="HTH_CROC1"/>
    <property type="match status" value="1"/>
</dbReference>
<keyword evidence="3" id="KW-1185">Reference proteome</keyword>
<reference evidence="2" key="1">
    <citation type="submission" date="2023-07" db="EMBL/GenBank/DDBJ databases">
        <title>Sequencing the genomes of 1000 actinobacteria strains.</title>
        <authorList>
            <person name="Klenk H.-P."/>
        </authorList>
    </citation>
    <scope>NUCLEOTIDE SEQUENCE</scope>
    <source>
        <strain evidence="2">DSM 45977</strain>
    </source>
</reference>
<dbReference type="EMBL" id="JAVDXW010000001">
    <property type="protein sequence ID" value="MDR7301218.1"/>
    <property type="molecule type" value="Genomic_DNA"/>
</dbReference>
<evidence type="ECO:0000313" key="2">
    <source>
        <dbReference type="EMBL" id="MDR7301218.1"/>
    </source>
</evidence>